<feature type="domain" description="C2" evidence="3">
    <location>
        <begin position="1"/>
        <end position="104"/>
    </location>
</feature>
<dbReference type="Proteomes" id="UP001479436">
    <property type="component" value="Unassembled WGS sequence"/>
</dbReference>
<name>A0ABR2WYZ9_9FUNG</name>
<dbReference type="SMART" id="SM00239">
    <property type="entry name" value="C2"/>
    <property type="match status" value="1"/>
</dbReference>
<dbReference type="Pfam" id="PF00168">
    <property type="entry name" value="C2"/>
    <property type="match status" value="1"/>
</dbReference>
<organism evidence="4 5">
    <name type="scientific">Basidiobolus ranarum</name>
    <dbReference type="NCBI Taxonomy" id="34480"/>
    <lineage>
        <taxon>Eukaryota</taxon>
        <taxon>Fungi</taxon>
        <taxon>Fungi incertae sedis</taxon>
        <taxon>Zoopagomycota</taxon>
        <taxon>Entomophthoromycotina</taxon>
        <taxon>Basidiobolomycetes</taxon>
        <taxon>Basidiobolales</taxon>
        <taxon>Basidiobolaceae</taxon>
        <taxon>Basidiobolus</taxon>
    </lineage>
</organism>
<dbReference type="EMBL" id="JASJQH010000129">
    <property type="protein sequence ID" value="KAK9766742.1"/>
    <property type="molecule type" value="Genomic_DNA"/>
</dbReference>
<protein>
    <recommendedName>
        <fullName evidence="3">C2 domain-containing protein</fullName>
    </recommendedName>
</protein>
<dbReference type="CDD" id="cd00030">
    <property type="entry name" value="C2"/>
    <property type="match status" value="1"/>
</dbReference>
<keyword evidence="1" id="KW-0479">Metal-binding</keyword>
<evidence type="ECO:0000313" key="4">
    <source>
        <dbReference type="EMBL" id="KAK9766742.1"/>
    </source>
</evidence>
<comment type="caution">
    <text evidence="4">The sequence shown here is derived from an EMBL/GenBank/DDBJ whole genome shotgun (WGS) entry which is preliminary data.</text>
</comment>
<reference evidence="4 5" key="1">
    <citation type="submission" date="2023-04" db="EMBL/GenBank/DDBJ databases">
        <title>Genome of Basidiobolus ranarum AG-B5.</title>
        <authorList>
            <person name="Stajich J.E."/>
            <person name="Carter-House D."/>
            <person name="Gryganskyi A."/>
        </authorList>
    </citation>
    <scope>NUCLEOTIDE SEQUENCE [LARGE SCALE GENOMIC DNA]</scope>
    <source>
        <strain evidence="4 5">AG-B5</strain>
    </source>
</reference>
<evidence type="ECO:0000259" key="3">
    <source>
        <dbReference type="PROSITE" id="PS50004"/>
    </source>
</evidence>
<dbReference type="PROSITE" id="PS50004">
    <property type="entry name" value="C2"/>
    <property type="match status" value="1"/>
</dbReference>
<keyword evidence="5" id="KW-1185">Reference proteome</keyword>
<dbReference type="Gene3D" id="2.60.40.150">
    <property type="entry name" value="C2 domain"/>
    <property type="match status" value="1"/>
</dbReference>
<dbReference type="InterPro" id="IPR035892">
    <property type="entry name" value="C2_domain_sf"/>
</dbReference>
<evidence type="ECO:0000313" key="5">
    <source>
        <dbReference type="Proteomes" id="UP001479436"/>
    </source>
</evidence>
<evidence type="ECO:0000256" key="2">
    <source>
        <dbReference type="ARBA" id="ARBA00022837"/>
    </source>
</evidence>
<gene>
    <name evidence="4" type="ORF">K7432_003970</name>
</gene>
<proteinExistence type="predicted"/>
<dbReference type="SUPFAM" id="SSF49562">
    <property type="entry name" value="C2 domain (Calcium/lipid-binding domain, CaLB)"/>
    <property type="match status" value="1"/>
</dbReference>
<evidence type="ECO:0000256" key="1">
    <source>
        <dbReference type="ARBA" id="ARBA00022723"/>
    </source>
</evidence>
<dbReference type="PANTHER" id="PTHR46502:SF2">
    <property type="entry name" value="16 KDA PHLOEM PROTEIN 2"/>
    <property type="match status" value="1"/>
</dbReference>
<dbReference type="PANTHER" id="PTHR46502">
    <property type="entry name" value="C2 DOMAIN-CONTAINING"/>
    <property type="match status" value="1"/>
</dbReference>
<accession>A0ABR2WYZ9</accession>
<sequence length="126" mass="14426">MPRGTLHIFAIEGKSLKNVEFLGKSDPYLVLHVDSAYKQQTDSKKDTLNPAWQQRFTFDIYEGNNELLLECFDKESHGKDELIGSTSIPLDEVFGTDTEVDKWYTIQDKKGKDCGEIHLALKFARQ</sequence>
<dbReference type="InterPro" id="IPR000008">
    <property type="entry name" value="C2_dom"/>
</dbReference>
<keyword evidence="2" id="KW-0106">Calcium</keyword>